<organism evidence="1">
    <name type="scientific">uncultured organism</name>
    <dbReference type="NCBI Taxonomy" id="155900"/>
    <lineage>
        <taxon>unclassified sequences</taxon>
        <taxon>environmental samples</taxon>
    </lineage>
</organism>
<protein>
    <submittedName>
        <fullName evidence="1">Uncharacterized protein</fullName>
    </submittedName>
</protein>
<dbReference type="EMBL" id="MN079233">
    <property type="protein sequence ID" value="QEA07351.1"/>
    <property type="molecule type" value="Genomic_DNA"/>
</dbReference>
<evidence type="ECO:0000313" key="1">
    <source>
        <dbReference type="EMBL" id="QEA07351.1"/>
    </source>
</evidence>
<name>A0A5B8RFE0_9ZZZZ</name>
<accession>A0A5B8RFE0</accession>
<dbReference type="AlphaFoldDB" id="A0A5B8RFE0"/>
<reference evidence="1" key="1">
    <citation type="submission" date="2019-06" db="EMBL/GenBank/DDBJ databases">
        <authorList>
            <person name="Murdoch R.W."/>
            <person name="Fathepure B."/>
        </authorList>
    </citation>
    <scope>NUCLEOTIDE SEQUENCE</scope>
</reference>
<proteinExistence type="predicted"/>
<sequence>MPNLHVPRRHRRLRIPVTFGAWSYHDLKALKETVESRTADTFSNSVIVRLAVSELRSYLQDVAEENRAEADAETERLARKAYAIAGRPADITPASDTEEE</sequence>
<gene>
    <name evidence="1" type="ORF">KBTEX_03700</name>
</gene>